<feature type="compositionally biased region" description="Acidic residues" evidence="1">
    <location>
        <begin position="1230"/>
        <end position="1243"/>
    </location>
</feature>
<feature type="region of interest" description="Disordered" evidence="1">
    <location>
        <begin position="429"/>
        <end position="714"/>
    </location>
</feature>
<feature type="compositionally biased region" description="Polar residues" evidence="1">
    <location>
        <begin position="655"/>
        <end position="671"/>
    </location>
</feature>
<evidence type="ECO:0000313" key="2">
    <source>
        <dbReference type="EMBL" id="GKZ17582.1"/>
    </source>
</evidence>
<feature type="region of interest" description="Disordered" evidence="1">
    <location>
        <begin position="1104"/>
        <end position="1285"/>
    </location>
</feature>
<feature type="compositionally biased region" description="Polar residues" evidence="1">
    <location>
        <begin position="1015"/>
        <end position="1029"/>
    </location>
</feature>
<feature type="region of interest" description="Disordered" evidence="1">
    <location>
        <begin position="227"/>
        <end position="301"/>
    </location>
</feature>
<organism evidence="2 3">
    <name type="scientific">Aspergillus brasiliensis</name>
    <dbReference type="NCBI Taxonomy" id="319629"/>
    <lineage>
        <taxon>Eukaryota</taxon>
        <taxon>Fungi</taxon>
        <taxon>Dikarya</taxon>
        <taxon>Ascomycota</taxon>
        <taxon>Pezizomycotina</taxon>
        <taxon>Eurotiomycetes</taxon>
        <taxon>Eurotiomycetidae</taxon>
        <taxon>Eurotiales</taxon>
        <taxon>Aspergillaceae</taxon>
        <taxon>Aspergillus</taxon>
        <taxon>Aspergillus subgen. Circumdati</taxon>
    </lineage>
</organism>
<feature type="compositionally biased region" description="Polar residues" evidence="1">
    <location>
        <begin position="1059"/>
        <end position="1070"/>
    </location>
</feature>
<dbReference type="EMBL" id="BROQ01000006">
    <property type="protein sequence ID" value="GKZ17582.1"/>
    <property type="molecule type" value="Genomic_DNA"/>
</dbReference>
<feature type="compositionally biased region" description="Polar residues" evidence="1">
    <location>
        <begin position="462"/>
        <end position="475"/>
    </location>
</feature>
<proteinExistence type="predicted"/>
<feature type="compositionally biased region" description="Low complexity" evidence="1">
    <location>
        <begin position="1182"/>
        <end position="1197"/>
    </location>
</feature>
<gene>
    <name evidence="2" type="ORF">AbraCBS73388_009253</name>
</gene>
<name>A0A9W5YI86_9EURO</name>
<feature type="region of interest" description="Disordered" evidence="1">
    <location>
        <begin position="1011"/>
        <end position="1091"/>
    </location>
</feature>
<feature type="compositionally biased region" description="Acidic residues" evidence="1">
    <location>
        <begin position="1273"/>
        <end position="1282"/>
    </location>
</feature>
<accession>A0A9W5YI86</accession>
<feature type="compositionally biased region" description="Low complexity" evidence="1">
    <location>
        <begin position="436"/>
        <end position="451"/>
    </location>
</feature>
<feature type="compositionally biased region" description="Basic and acidic residues" evidence="1">
    <location>
        <begin position="750"/>
        <end position="766"/>
    </location>
</feature>
<dbReference type="Proteomes" id="UP001143548">
    <property type="component" value="Unassembled WGS sequence"/>
</dbReference>
<feature type="compositionally biased region" description="Polar residues" evidence="1">
    <location>
        <begin position="256"/>
        <end position="265"/>
    </location>
</feature>
<feature type="compositionally biased region" description="Low complexity" evidence="1">
    <location>
        <begin position="266"/>
        <end position="284"/>
    </location>
</feature>
<sequence length="1346" mass="148904">MGSVGIWIASVLERYLASYGQGPAGSTEYEDDGSNLRFSTHVQHSALIQSWREQEDVPKLILTDSKSQIEAILTHEALRAYEETAPGHPLSADLARGYYIQLLDFQVVLEYSLVEPKVHLYVQRFDIDWRRGKTKSAPQGKFVNKNPSVKKLMQHVIRDIRGPETQDAVQVFDDSFGTQAYQDTRTSASQDILMSQIPSMSAFKRPAARTSSVSSSQMTNNLLGNTEMRVGAPDVPESSSDNVHRRKTKAAEQLRSRQNSVETTKPSSNSITARRSSSATSPTRLENATGTGEPDILIRPPSEPVTQKIINQPHSNPPGEGFVKETTCAVTANGSTSIANQKSPNKPSSQSIKSEGRCPSDTDPWHGMTKIRRRDIEIPKEQAELLEQHRRRWIPPSPGESTPQGHVPPKLLDQWNKTALRRSRMARETFVDVESESQQLLPSQSSPTPQTDAESEGEPLTSDWSSSPEQASRSRQVLPEDSSPVRVRTFRKGGPLNETSEQPPRGSLESARDDPIIPRSMSRNKDNIIDLPPKGDGQLVGSEESQMKDTNQFQGLQGESDAESEDSVMDTSVPCPLGGDLQQMQLNSQSEQEVTSSGSSLPGPRFRDHVQVVDTPDNNVRHQRSSDFAKNDAGLQARHREQLSSEAAKSSSQSRILNTYASSGSKGTSSQDRQDGAAAHKNLDILGTQVSNGSLPTHDTTSGTTSDMGFNSSASVVQPPSVSINVPIHYSQSDPFSSYREMPSSSIPSEMRDEDVASIEMRDTPAEHPIMPRPKRRISEVEQEQGSPSKRPKTEPHQQPTKGPALSIVVRRQSYINHSTRELEEAQRVYEKFRRDYPNYQGDFAHFTELCSKLHAVRSKGHLQRSFLWDDFIIKHLEDYSRYLEDCLSAGTKSLSYEEFFSSSYSRPSYKKRSITTHGIEVNAAQYVSADQTKASDTDIPSRKPNASFTGSLVERFTDLHAHSFGPDTQGTQSDTDMDYMSCFMSSPTPQTKVKSDTNAPRDLPVLDEEAMETASEQGPDSSIPVNGTEQERDGLPMDEQPLESSVREGETYYEVQDPFSNEDTPSAQLEQHLKSTLGEKEEQSEVNTREGSAIVVELVEMEKPKSSAVGNAVNRTEIPSAAHEASQEGNLDSSVSESEEYIIHDQPRLDLDSSIPESEAAIANPASTEQADVLNLKHHSAANSPQSSSESDIASESSHDQNDDMDSEAKPTAAPLPPDSEANSSSDHSDEDEDEDEDEDMIDETHETASIELGAETQVEAAQPQQQHPDTEPEAESDTESVNENWFVSLRHIRPKGPVWSDDPNTPFKQWARADQNVLSERDRRGGAYLPVDEKGVIQRPGYRR</sequence>
<feature type="compositionally biased region" description="Basic and acidic residues" evidence="1">
    <location>
        <begin position="1142"/>
        <end position="1152"/>
    </location>
</feature>
<feature type="compositionally biased region" description="Polar residues" evidence="1">
    <location>
        <begin position="688"/>
        <end position="711"/>
    </location>
</feature>
<reference evidence="2" key="1">
    <citation type="submission" date="2022-07" db="EMBL/GenBank/DDBJ databases">
        <title>Taxonomy of Aspergillus series Nigri: significant species reduction supported by multi-species coalescent approaches.</title>
        <authorList>
            <person name="Bian C."/>
            <person name="Kusuya Y."/>
            <person name="Sklenar F."/>
            <person name="D'hooge E."/>
            <person name="Yaguchi T."/>
            <person name="Takahashi H."/>
            <person name="Hubka V."/>
        </authorList>
    </citation>
    <scope>NUCLEOTIDE SEQUENCE</scope>
    <source>
        <strain evidence="2">CBS 733.88</strain>
    </source>
</reference>
<feature type="region of interest" description="Disordered" evidence="1">
    <location>
        <begin position="335"/>
        <end position="378"/>
    </location>
</feature>
<feature type="region of interest" description="Disordered" evidence="1">
    <location>
        <begin position="726"/>
        <end position="806"/>
    </location>
</feature>
<feature type="compositionally biased region" description="Polar residues" evidence="1">
    <location>
        <begin position="548"/>
        <end position="557"/>
    </location>
</feature>
<feature type="compositionally biased region" description="Basic and acidic residues" evidence="1">
    <location>
        <begin position="1072"/>
        <end position="1084"/>
    </location>
</feature>
<feature type="compositionally biased region" description="Polar residues" evidence="1">
    <location>
        <begin position="1128"/>
        <end position="1137"/>
    </location>
</feature>
<protein>
    <recommendedName>
        <fullName evidence="4">Telomere replication protein EST3</fullName>
    </recommendedName>
</protein>
<evidence type="ECO:0000256" key="1">
    <source>
        <dbReference type="SAM" id="MobiDB-lite"/>
    </source>
</evidence>
<feature type="compositionally biased region" description="Low complexity" evidence="1">
    <location>
        <begin position="644"/>
        <end position="654"/>
    </location>
</feature>
<comment type="caution">
    <text evidence="2">The sequence shown here is derived from an EMBL/GenBank/DDBJ whole genome shotgun (WGS) entry which is preliminary data.</text>
</comment>
<feature type="compositionally biased region" description="Polar residues" evidence="1">
    <location>
        <begin position="582"/>
        <end position="600"/>
    </location>
</feature>
<feature type="compositionally biased region" description="Polar residues" evidence="1">
    <location>
        <begin position="335"/>
        <end position="353"/>
    </location>
</feature>
<feature type="region of interest" description="Disordered" evidence="1">
    <location>
        <begin position="392"/>
        <end position="411"/>
    </location>
</feature>
<evidence type="ECO:0000313" key="3">
    <source>
        <dbReference type="Proteomes" id="UP001143548"/>
    </source>
</evidence>
<evidence type="ECO:0008006" key="4">
    <source>
        <dbReference type="Google" id="ProtNLM"/>
    </source>
</evidence>
<feature type="compositionally biased region" description="Basic and acidic residues" evidence="1">
    <location>
        <begin position="354"/>
        <end position="364"/>
    </location>
</feature>